<evidence type="ECO:0000256" key="2">
    <source>
        <dbReference type="ARBA" id="ARBA00023015"/>
    </source>
</evidence>
<evidence type="ECO:0000259" key="5">
    <source>
        <dbReference type="Pfam" id="PF04542"/>
    </source>
</evidence>
<dbReference type="AlphaFoldDB" id="A0A562T166"/>
<dbReference type="RefSeq" id="WP_158642682.1">
    <property type="nucleotide sequence ID" value="NZ_BAAAFY010000004.1"/>
</dbReference>
<dbReference type="InterPro" id="IPR007627">
    <property type="entry name" value="RNA_pol_sigma70_r2"/>
</dbReference>
<evidence type="ECO:0000256" key="3">
    <source>
        <dbReference type="ARBA" id="ARBA00023082"/>
    </source>
</evidence>
<dbReference type="Pfam" id="PF08281">
    <property type="entry name" value="Sigma70_r4_2"/>
    <property type="match status" value="1"/>
</dbReference>
<evidence type="ECO:0000313" key="7">
    <source>
        <dbReference type="EMBL" id="TWI86670.1"/>
    </source>
</evidence>
<keyword evidence="2" id="KW-0805">Transcription regulation</keyword>
<dbReference type="InterPro" id="IPR036388">
    <property type="entry name" value="WH-like_DNA-bd_sf"/>
</dbReference>
<dbReference type="InterPro" id="IPR013249">
    <property type="entry name" value="RNA_pol_sigma70_r4_t2"/>
</dbReference>
<evidence type="ECO:0000256" key="4">
    <source>
        <dbReference type="ARBA" id="ARBA00023163"/>
    </source>
</evidence>
<dbReference type="NCBIfam" id="TIGR02937">
    <property type="entry name" value="sigma70-ECF"/>
    <property type="match status" value="1"/>
</dbReference>
<proteinExistence type="inferred from homology"/>
<evidence type="ECO:0000259" key="6">
    <source>
        <dbReference type="Pfam" id="PF08281"/>
    </source>
</evidence>
<reference evidence="7 8" key="1">
    <citation type="journal article" date="2013" name="Stand. Genomic Sci.">
        <title>Genomic Encyclopedia of Type Strains, Phase I: The one thousand microbial genomes (KMG-I) project.</title>
        <authorList>
            <person name="Kyrpides N.C."/>
            <person name="Woyke T."/>
            <person name="Eisen J.A."/>
            <person name="Garrity G."/>
            <person name="Lilburn T.G."/>
            <person name="Beck B.J."/>
            <person name="Whitman W.B."/>
            <person name="Hugenholtz P."/>
            <person name="Klenk H.P."/>
        </authorList>
    </citation>
    <scope>NUCLEOTIDE SEQUENCE [LARGE SCALE GENOMIC DNA]</scope>
    <source>
        <strain evidence="7 8">DSM 13484</strain>
    </source>
</reference>
<evidence type="ECO:0000256" key="1">
    <source>
        <dbReference type="ARBA" id="ARBA00010641"/>
    </source>
</evidence>
<protein>
    <submittedName>
        <fullName evidence="7">RNA polymerase sigma-70 factor (ECF subfamily)</fullName>
    </submittedName>
</protein>
<dbReference type="PANTHER" id="PTHR43133:SF46">
    <property type="entry name" value="RNA POLYMERASE SIGMA-70 FACTOR ECF SUBFAMILY"/>
    <property type="match status" value="1"/>
</dbReference>
<dbReference type="SUPFAM" id="SSF88946">
    <property type="entry name" value="Sigma2 domain of RNA polymerase sigma factors"/>
    <property type="match status" value="1"/>
</dbReference>
<dbReference type="InterPro" id="IPR039425">
    <property type="entry name" value="RNA_pol_sigma-70-like"/>
</dbReference>
<comment type="similarity">
    <text evidence="1">Belongs to the sigma-70 factor family. ECF subfamily.</text>
</comment>
<dbReference type="Gene3D" id="1.10.1740.10">
    <property type="match status" value="1"/>
</dbReference>
<dbReference type="GO" id="GO:0006352">
    <property type="term" value="P:DNA-templated transcription initiation"/>
    <property type="evidence" value="ECO:0007669"/>
    <property type="project" value="InterPro"/>
</dbReference>
<dbReference type="Gene3D" id="1.10.10.10">
    <property type="entry name" value="Winged helix-like DNA-binding domain superfamily/Winged helix DNA-binding domain"/>
    <property type="match status" value="1"/>
</dbReference>
<gene>
    <name evidence="7" type="ORF">LX66_3933</name>
</gene>
<dbReference type="GO" id="GO:0016987">
    <property type="term" value="F:sigma factor activity"/>
    <property type="evidence" value="ECO:0007669"/>
    <property type="project" value="UniProtKB-KW"/>
</dbReference>
<dbReference type="InterPro" id="IPR013325">
    <property type="entry name" value="RNA_pol_sigma_r2"/>
</dbReference>
<dbReference type="InterPro" id="IPR014284">
    <property type="entry name" value="RNA_pol_sigma-70_dom"/>
</dbReference>
<keyword evidence="8" id="KW-1185">Reference proteome</keyword>
<dbReference type="Proteomes" id="UP000316778">
    <property type="component" value="Unassembled WGS sequence"/>
</dbReference>
<dbReference type="InterPro" id="IPR013324">
    <property type="entry name" value="RNA_pol_sigma_r3/r4-like"/>
</dbReference>
<feature type="domain" description="RNA polymerase sigma-70 region 2" evidence="5">
    <location>
        <begin position="25"/>
        <end position="99"/>
    </location>
</feature>
<accession>A0A562T166</accession>
<keyword evidence="4" id="KW-0804">Transcription</keyword>
<comment type="caution">
    <text evidence="7">The sequence shown here is derived from an EMBL/GenBank/DDBJ whole genome shotgun (WGS) entry which is preliminary data.</text>
</comment>
<name>A0A562T166_CHIJA</name>
<sequence length="191" mass="22376">MSVIKQDSILLEQLKAGCEQAFAEFYAKYRKYLMVVAVSLLNDEMEAQDLVQDFFIDFWQKQLFNRIDPAYHKGEGELMKNYIHRIVYNRCMDRISQRRSQQQKIDDMPAPDISCPPENRMEAMEWQRQLSYTLQAAIAKVPPLSARVFELSYIHRKSRHEIAAQMGVSPHTVKNQLVRAVRILRAQLKKG</sequence>
<dbReference type="OrthoDB" id="657017at2"/>
<evidence type="ECO:0000313" key="8">
    <source>
        <dbReference type="Proteomes" id="UP000316778"/>
    </source>
</evidence>
<organism evidence="7 8">
    <name type="scientific">Chitinophaga japonensis</name>
    <name type="common">Flexibacter japonensis</name>
    <dbReference type="NCBI Taxonomy" id="104662"/>
    <lineage>
        <taxon>Bacteria</taxon>
        <taxon>Pseudomonadati</taxon>
        <taxon>Bacteroidota</taxon>
        <taxon>Chitinophagia</taxon>
        <taxon>Chitinophagales</taxon>
        <taxon>Chitinophagaceae</taxon>
        <taxon>Chitinophaga</taxon>
    </lineage>
</organism>
<feature type="domain" description="RNA polymerase sigma factor 70 region 4 type 2" evidence="6">
    <location>
        <begin position="134"/>
        <end position="182"/>
    </location>
</feature>
<dbReference type="PANTHER" id="PTHR43133">
    <property type="entry name" value="RNA POLYMERASE ECF-TYPE SIGMA FACTO"/>
    <property type="match status" value="1"/>
</dbReference>
<dbReference type="GO" id="GO:0003677">
    <property type="term" value="F:DNA binding"/>
    <property type="evidence" value="ECO:0007669"/>
    <property type="project" value="InterPro"/>
</dbReference>
<keyword evidence="3" id="KW-0731">Sigma factor</keyword>
<dbReference type="EMBL" id="VLLG01000004">
    <property type="protein sequence ID" value="TWI86670.1"/>
    <property type="molecule type" value="Genomic_DNA"/>
</dbReference>
<dbReference type="SUPFAM" id="SSF88659">
    <property type="entry name" value="Sigma3 and sigma4 domains of RNA polymerase sigma factors"/>
    <property type="match status" value="1"/>
</dbReference>
<dbReference type="Pfam" id="PF04542">
    <property type="entry name" value="Sigma70_r2"/>
    <property type="match status" value="1"/>
</dbReference>